<proteinExistence type="inferred from homology"/>
<evidence type="ECO:0000313" key="11">
    <source>
        <dbReference type="EMBL" id="EAA23487.1"/>
    </source>
</evidence>
<dbReference type="InterPro" id="IPR005727">
    <property type="entry name" value="Ribosomal_uL22_bac/chlpt-type"/>
</dbReference>
<evidence type="ECO:0000256" key="4">
    <source>
        <dbReference type="ARBA" id="ARBA00022980"/>
    </source>
</evidence>
<evidence type="ECO:0000256" key="7">
    <source>
        <dbReference type="HAMAP-Rule" id="MF_01331"/>
    </source>
</evidence>
<dbReference type="PANTHER" id="PTHR13501:SF8">
    <property type="entry name" value="LARGE RIBOSOMAL SUBUNIT PROTEIN UL22M"/>
    <property type="match status" value="1"/>
</dbReference>
<organism evidence="11 12">
    <name type="scientific">Fusobacterium vincentii ATCC 49256</name>
    <dbReference type="NCBI Taxonomy" id="209882"/>
    <lineage>
        <taxon>Bacteria</taxon>
        <taxon>Fusobacteriati</taxon>
        <taxon>Fusobacteriota</taxon>
        <taxon>Fusobacteriia</taxon>
        <taxon>Fusobacteriales</taxon>
        <taxon>Fusobacteriaceae</taxon>
        <taxon>Fusobacterium</taxon>
    </lineage>
</organism>
<dbReference type="GO" id="GO:0003735">
    <property type="term" value="F:structural constituent of ribosome"/>
    <property type="evidence" value="ECO:0007669"/>
    <property type="project" value="InterPro"/>
</dbReference>
<dbReference type="Proteomes" id="UP000006454">
    <property type="component" value="Unassembled WGS sequence"/>
</dbReference>
<sequence length="121" mass="13357">MSIEKKEDGLVEAKAITRFVRLSPRKARLVADLVRGKSALEALDILEFTNKKAARVIKKTLSSAIANATNNFKMDEDKLVVSTIMVNQGPVLKRVMPRAMGRADIIRKPTAHITVAVSDEQ</sequence>
<evidence type="ECO:0000256" key="8">
    <source>
        <dbReference type="RuleBase" id="RU004005"/>
    </source>
</evidence>
<dbReference type="InterPro" id="IPR001063">
    <property type="entry name" value="Ribosomal_uL22"/>
</dbReference>
<dbReference type="CDD" id="cd00336">
    <property type="entry name" value="Ribosomal_L22"/>
    <property type="match status" value="1"/>
</dbReference>
<evidence type="ECO:0000256" key="3">
    <source>
        <dbReference type="ARBA" id="ARBA00022884"/>
    </source>
</evidence>
<dbReference type="SUPFAM" id="SSF54843">
    <property type="entry name" value="Ribosomal protein L22"/>
    <property type="match status" value="1"/>
</dbReference>
<keyword evidence="2 7" id="KW-0699">rRNA-binding</keyword>
<keyword evidence="5 7" id="KW-0687">Ribonucleoprotein</keyword>
<gene>
    <name evidence="7" type="primary">rplV</name>
    <name evidence="11" type="ORF">FNV0512</name>
</gene>
<dbReference type="InterPro" id="IPR018260">
    <property type="entry name" value="Ribosomal_uL22_CS"/>
</dbReference>
<comment type="caution">
    <text evidence="11">The sequence shown here is derived from an EMBL/GenBank/DDBJ whole genome shotgun (WGS) entry which is preliminary data.</text>
</comment>
<evidence type="ECO:0000256" key="9">
    <source>
        <dbReference type="RuleBase" id="RU004006"/>
    </source>
</evidence>
<comment type="function">
    <text evidence="7">The globular domain of the protein is located near the polypeptide exit tunnel on the outside of the subunit, while an extended beta-hairpin is found that lines the wall of the exit tunnel in the center of the 70S ribosome.</text>
</comment>
<dbReference type="Gene3D" id="3.90.470.10">
    <property type="entry name" value="Ribosomal protein L22/L17"/>
    <property type="match status" value="1"/>
</dbReference>
<dbReference type="AlphaFoldDB" id="Q7P4C4"/>
<name>Q7P4C4_FUSVC</name>
<keyword evidence="4 7" id="KW-0689">Ribosomal protein</keyword>
<dbReference type="FunFam" id="3.90.470.10:FF:000001">
    <property type="entry name" value="50S ribosomal protein L22"/>
    <property type="match status" value="1"/>
</dbReference>
<evidence type="ECO:0000256" key="10">
    <source>
        <dbReference type="RuleBase" id="RU004008"/>
    </source>
</evidence>
<dbReference type="PANTHER" id="PTHR13501">
    <property type="entry name" value="CHLOROPLAST 50S RIBOSOMAL PROTEIN L22-RELATED"/>
    <property type="match status" value="1"/>
</dbReference>
<comment type="subunit">
    <text evidence="7 9">Part of the 50S ribosomal subunit.</text>
</comment>
<evidence type="ECO:0000256" key="2">
    <source>
        <dbReference type="ARBA" id="ARBA00022730"/>
    </source>
</evidence>
<reference evidence="11 12" key="1">
    <citation type="journal article" date="2003" name="Genome Res.">
        <title>Genome analysis of F. nucleatum sub spp vincentii and its comparison with the genome of F. nucleatum ATCC 25586.</title>
        <authorList>
            <person name="Kapatral V."/>
            <person name="Ivanova N."/>
            <person name="Anderson I."/>
            <person name="Reznik G."/>
            <person name="Bhattacharyya A."/>
            <person name="Gardner W.L."/>
            <person name="Mikhailova N."/>
            <person name="Lapidus A."/>
            <person name="Larsen N."/>
            <person name="D'Souza M."/>
            <person name="Walunas T."/>
            <person name="Haselkorn R."/>
            <person name="Overbeek R."/>
            <person name="Kyrpides N."/>
        </authorList>
    </citation>
    <scope>NUCLEOTIDE SEQUENCE [LARGE SCALE GENOMIC DNA]</scope>
    <source>
        <strain evidence="11 12">ATCC 49256</strain>
    </source>
</reference>
<dbReference type="PROSITE" id="PS00464">
    <property type="entry name" value="RIBOSOMAL_L22"/>
    <property type="match status" value="1"/>
</dbReference>
<dbReference type="GO" id="GO:0006412">
    <property type="term" value="P:translation"/>
    <property type="evidence" value="ECO:0007669"/>
    <property type="project" value="UniProtKB-UniRule"/>
</dbReference>
<evidence type="ECO:0000256" key="5">
    <source>
        <dbReference type="ARBA" id="ARBA00023274"/>
    </source>
</evidence>
<keyword evidence="3 7" id="KW-0694">RNA-binding</keyword>
<accession>Q7P4C4</accession>
<protein>
    <recommendedName>
        <fullName evidence="6 7">Large ribosomal subunit protein uL22</fullName>
    </recommendedName>
</protein>
<dbReference type="GO" id="GO:0022625">
    <property type="term" value="C:cytosolic large ribosomal subunit"/>
    <property type="evidence" value="ECO:0007669"/>
    <property type="project" value="TreeGrafter"/>
</dbReference>
<dbReference type="EMBL" id="AABF01000123">
    <property type="protein sequence ID" value="EAA23487.1"/>
    <property type="molecule type" value="Genomic_DNA"/>
</dbReference>
<evidence type="ECO:0000256" key="1">
    <source>
        <dbReference type="ARBA" id="ARBA00009451"/>
    </source>
</evidence>
<evidence type="ECO:0000313" key="12">
    <source>
        <dbReference type="Proteomes" id="UP000006454"/>
    </source>
</evidence>
<dbReference type="InterPro" id="IPR047867">
    <property type="entry name" value="Ribosomal_uL22_bac/org-type"/>
</dbReference>
<dbReference type="Pfam" id="PF00237">
    <property type="entry name" value="Ribosomal_L22"/>
    <property type="match status" value="1"/>
</dbReference>
<evidence type="ECO:0000256" key="6">
    <source>
        <dbReference type="ARBA" id="ARBA00035207"/>
    </source>
</evidence>
<dbReference type="GO" id="GO:0019843">
    <property type="term" value="F:rRNA binding"/>
    <property type="evidence" value="ECO:0007669"/>
    <property type="project" value="UniProtKB-UniRule"/>
</dbReference>
<dbReference type="NCBIfam" id="TIGR01044">
    <property type="entry name" value="rplV_bact"/>
    <property type="match status" value="1"/>
</dbReference>
<comment type="similarity">
    <text evidence="1 7 8">Belongs to the universal ribosomal protein uL22 family.</text>
</comment>
<comment type="function">
    <text evidence="7 10">This protein binds specifically to 23S rRNA; its binding is stimulated by other ribosomal proteins, e.g., L4, L17, and L20. It is important during the early stages of 50S assembly. It makes multiple contacts with different domains of the 23S rRNA in the assembled 50S subunit and ribosome.</text>
</comment>
<dbReference type="InterPro" id="IPR036394">
    <property type="entry name" value="Ribosomal_uL22_sf"/>
</dbReference>
<dbReference type="HAMAP" id="MF_01331_B">
    <property type="entry name" value="Ribosomal_uL22_B"/>
    <property type="match status" value="1"/>
</dbReference>